<sequence>MAAILKVLAIRYLIQVIKAIIIILFLKIKDKSKML</sequence>
<accession>X1M5P9</accession>
<keyword evidence="1" id="KW-0812">Transmembrane</keyword>
<keyword evidence="1" id="KW-1133">Transmembrane helix</keyword>
<protein>
    <submittedName>
        <fullName evidence="2">Uncharacterized protein</fullName>
    </submittedName>
</protein>
<evidence type="ECO:0000313" key="2">
    <source>
        <dbReference type="EMBL" id="GAI26653.1"/>
    </source>
</evidence>
<reference evidence="2" key="1">
    <citation type="journal article" date="2014" name="Front. Microbiol.">
        <title>High frequency of phylogenetically diverse reductive dehalogenase-homologous genes in deep subseafloor sedimentary metagenomes.</title>
        <authorList>
            <person name="Kawai M."/>
            <person name="Futagami T."/>
            <person name="Toyoda A."/>
            <person name="Takaki Y."/>
            <person name="Nishi S."/>
            <person name="Hori S."/>
            <person name="Arai W."/>
            <person name="Tsubouchi T."/>
            <person name="Morono Y."/>
            <person name="Uchiyama I."/>
            <person name="Ito T."/>
            <person name="Fujiyama A."/>
            <person name="Inagaki F."/>
            <person name="Takami H."/>
        </authorList>
    </citation>
    <scope>NUCLEOTIDE SEQUENCE</scope>
    <source>
        <strain evidence="2">Expedition CK06-06</strain>
    </source>
</reference>
<keyword evidence="1" id="KW-0472">Membrane</keyword>
<proteinExistence type="predicted"/>
<name>X1M5P9_9ZZZZ</name>
<feature type="non-terminal residue" evidence="2">
    <location>
        <position position="35"/>
    </location>
</feature>
<gene>
    <name evidence="2" type="ORF">S06H3_34019</name>
</gene>
<dbReference type="AlphaFoldDB" id="X1M5P9"/>
<evidence type="ECO:0000256" key="1">
    <source>
        <dbReference type="SAM" id="Phobius"/>
    </source>
</evidence>
<organism evidence="2">
    <name type="scientific">marine sediment metagenome</name>
    <dbReference type="NCBI Taxonomy" id="412755"/>
    <lineage>
        <taxon>unclassified sequences</taxon>
        <taxon>metagenomes</taxon>
        <taxon>ecological metagenomes</taxon>
    </lineage>
</organism>
<feature type="transmembrane region" description="Helical" evidence="1">
    <location>
        <begin position="12"/>
        <end position="28"/>
    </location>
</feature>
<comment type="caution">
    <text evidence="2">The sequence shown here is derived from an EMBL/GenBank/DDBJ whole genome shotgun (WGS) entry which is preliminary data.</text>
</comment>
<dbReference type="EMBL" id="BARV01020379">
    <property type="protein sequence ID" value="GAI26653.1"/>
    <property type="molecule type" value="Genomic_DNA"/>
</dbReference>